<feature type="compositionally biased region" description="Low complexity" evidence="10">
    <location>
        <begin position="46"/>
        <end position="58"/>
    </location>
</feature>
<reference evidence="15" key="1">
    <citation type="journal article" date="2020" name="PLoS Negl. Trop. Dis.">
        <title>High-quality nuclear genome for Sarcoptes scabiei-A critical resource for a neglected parasite.</title>
        <authorList>
            <person name="Korhonen P.K."/>
            <person name="Gasser R.B."/>
            <person name="Ma G."/>
            <person name="Wang T."/>
            <person name="Stroehlein A.J."/>
            <person name="Young N.D."/>
            <person name="Ang C.S."/>
            <person name="Fernando D.D."/>
            <person name="Lu H.C."/>
            <person name="Taylor S."/>
            <person name="Reynolds S.L."/>
            <person name="Mofiz E."/>
            <person name="Najaraj S.H."/>
            <person name="Gowda H."/>
            <person name="Madugundu A."/>
            <person name="Renuse S."/>
            <person name="Holt D."/>
            <person name="Pandey A."/>
            <person name="Papenfuss A.T."/>
            <person name="Fischer K."/>
        </authorList>
    </citation>
    <scope>NUCLEOTIDE SEQUENCE [LARGE SCALE GENOMIC DNA]</scope>
</reference>
<dbReference type="Gene3D" id="3.30.50.10">
    <property type="entry name" value="Erythroid Transcription Factor GATA-1, subunit A"/>
    <property type="match status" value="1"/>
</dbReference>
<dbReference type="PROSITE" id="PS51030">
    <property type="entry name" value="NUCLEAR_REC_DBD_2"/>
    <property type="match status" value="1"/>
</dbReference>
<dbReference type="GO" id="GO:0043565">
    <property type="term" value="F:sequence-specific DNA binding"/>
    <property type="evidence" value="ECO:0007669"/>
    <property type="project" value="InterPro"/>
</dbReference>
<evidence type="ECO:0000256" key="4">
    <source>
        <dbReference type="ARBA" id="ARBA00023015"/>
    </source>
</evidence>
<keyword evidence="6" id="KW-0804">Transcription</keyword>
<reference evidence="14" key="3">
    <citation type="submission" date="2022-06" db="UniProtKB">
        <authorList>
            <consortium name="EnsemblMetazoa"/>
        </authorList>
    </citation>
    <scope>IDENTIFICATION</scope>
</reference>
<feature type="compositionally biased region" description="Basic residues" evidence="10">
    <location>
        <begin position="124"/>
        <end position="140"/>
    </location>
</feature>
<feature type="compositionally biased region" description="Low complexity" evidence="10">
    <location>
        <begin position="337"/>
        <end position="348"/>
    </location>
</feature>
<evidence type="ECO:0000313" key="15">
    <source>
        <dbReference type="Proteomes" id="UP000070412"/>
    </source>
</evidence>
<organism evidence="13">
    <name type="scientific">Sarcoptes scabiei</name>
    <name type="common">Itch mite</name>
    <name type="synonym">Acarus scabiei</name>
    <dbReference type="NCBI Taxonomy" id="52283"/>
    <lineage>
        <taxon>Eukaryota</taxon>
        <taxon>Metazoa</taxon>
        <taxon>Ecdysozoa</taxon>
        <taxon>Arthropoda</taxon>
        <taxon>Chelicerata</taxon>
        <taxon>Arachnida</taxon>
        <taxon>Acari</taxon>
        <taxon>Acariformes</taxon>
        <taxon>Sarcoptiformes</taxon>
        <taxon>Astigmata</taxon>
        <taxon>Psoroptidia</taxon>
        <taxon>Sarcoptoidea</taxon>
        <taxon>Sarcoptidae</taxon>
        <taxon>Sarcoptinae</taxon>
        <taxon>Sarcoptes</taxon>
    </lineage>
</organism>
<feature type="compositionally biased region" description="Low complexity" evidence="10">
    <location>
        <begin position="609"/>
        <end position="627"/>
    </location>
</feature>
<feature type="compositionally biased region" description="Basic residues" evidence="10">
    <location>
        <begin position="89"/>
        <end position="98"/>
    </location>
</feature>
<evidence type="ECO:0000259" key="11">
    <source>
        <dbReference type="PROSITE" id="PS51030"/>
    </source>
</evidence>
<evidence type="ECO:0000259" key="12">
    <source>
        <dbReference type="PROSITE" id="PS51058"/>
    </source>
</evidence>
<protein>
    <submittedName>
        <fullName evidence="13 14">Uncharacterized protein</fullName>
    </submittedName>
</protein>
<feature type="region of interest" description="Disordered" evidence="10">
    <location>
        <begin position="605"/>
        <end position="627"/>
    </location>
</feature>
<evidence type="ECO:0000313" key="14">
    <source>
        <dbReference type="EnsemblMetazoa" id="KAF7490053.1"/>
    </source>
</evidence>
<feature type="domain" description="Nuclear receptor" evidence="11">
    <location>
        <begin position="195"/>
        <end position="297"/>
    </location>
</feature>
<dbReference type="InterPro" id="IPR002857">
    <property type="entry name" value="Znf_CXXC"/>
</dbReference>
<feature type="compositionally biased region" description="Acidic residues" evidence="10">
    <location>
        <begin position="12"/>
        <end position="21"/>
    </location>
</feature>
<proteinExistence type="predicted"/>
<evidence type="ECO:0000256" key="8">
    <source>
        <dbReference type="ARBA" id="ARBA00023242"/>
    </source>
</evidence>
<dbReference type="Pfam" id="PF02008">
    <property type="entry name" value="zf-CXXC"/>
    <property type="match status" value="1"/>
</dbReference>
<reference evidence="13" key="2">
    <citation type="submission" date="2020-01" db="EMBL/GenBank/DDBJ databases">
        <authorList>
            <person name="Korhonen P.K.K."/>
            <person name="Guangxu M.G."/>
            <person name="Wang T.W."/>
            <person name="Stroehlein A.J.S."/>
            <person name="Young N.D."/>
            <person name="Ang C.-S.A."/>
            <person name="Fernando D.W.F."/>
            <person name="Lu H.L."/>
            <person name="Taylor S.T."/>
            <person name="Ehtesham M.E.M."/>
            <person name="Najaraj S.H.N."/>
            <person name="Harsha G.H.G."/>
            <person name="Madugundu A.M."/>
            <person name="Renuse S.R."/>
            <person name="Holt D.H."/>
            <person name="Pandey A.P."/>
            <person name="Papenfuss A.P."/>
            <person name="Gasser R.B.G."/>
            <person name="Fischer K.F."/>
        </authorList>
    </citation>
    <scope>NUCLEOTIDE SEQUENCE</scope>
    <source>
        <strain evidence="13">SSS_KF_BRIS2020</strain>
    </source>
</reference>
<dbReference type="InterPro" id="IPR013088">
    <property type="entry name" value="Znf_NHR/GATA"/>
</dbReference>
<dbReference type="Pfam" id="PF00105">
    <property type="entry name" value="zf-C4"/>
    <property type="match status" value="1"/>
</dbReference>
<sequence length="919" mass="106528">MQDTITRGENIEMIDVDQNDLEDNRQQNDLGDERFDLCSDKRKVESIQSYPSSSMKPSKASKSRINKEKNEILSKKSKLDSKNSDRLKRSTSAKKKSSSKSFVGKKLSKNSSSNHLKISNGLRTNKRAKKISTQKNKATKTSKRLVNLNLEKKPTKKSDHRNNTRINHTDINHRKKKLKTLTSVNDCRLTKNSGYIKCSVCNQTKYYSHVQRRYGIFSCEPCFKFFARFIKQPKHFQCYDQDRCVIALDDDEGSNEIEQSDQSIRYGSSQGSGTRCKACWLKLCFERFKINSEIRESLINEYIPALAYEKSEKQNDEAKNSKSEKLNKNKSSRKISSKSSTSKSNQSDNKFRSEKRKRKKRSILKRNESSLKSFLNTKTNSFETQSIDEENNCAMNNSINIGTSNEDVDNNDNNLDNQINIEPNLLIESSLIDIEDSKEKSPNDAIIQTSFIDDDLDRLIDDALESTEKIKVDDDDDDVDDDEECFNQNRNEIDSESQFNQLFDDRKRIKQRNKSSSLSNSSMKKSRCKVCQGCKAKDCGQCSYCLDKKKFGGSNVIKQACKYRVCVRFNEKSRSKTFQFDCVNCDDTIRSHSSNSCGSSPILRKDSSSFHSSSSSSPLSQQQSQNLHQQQQQTSLPFCCNMEQGSSPNSTNSSNGSCQTFTMYNRCKYDPPLLINDHQMKPICNKFPDVDLYNDYNFTQNQINDGFSSKTLDDYTINYQYPYSNEYRSSIEYPNFRHSNSRNPSNNLCQWDPNSSLDHYHNHLKDCSCFHPNDDQNFLNGIDECKNQINSNDYNRSVMNYYEKDSHTIGNSNHSTILRPESHQYPSSYRFHQSTNQSDASSDLYCQYQNCFGNSFDSSDPQQQQQFQQKESYWMERPTYYGYRNNTTIFDNSNYYQQQETYYSDQRDDFKYRNLNFSE</sequence>
<dbReference type="InterPro" id="IPR001628">
    <property type="entry name" value="Znf_hrmn_rcpt"/>
</dbReference>
<evidence type="ECO:0000256" key="9">
    <source>
        <dbReference type="PROSITE-ProRule" id="PRU00509"/>
    </source>
</evidence>
<evidence type="ECO:0000256" key="2">
    <source>
        <dbReference type="ARBA" id="ARBA00022771"/>
    </source>
</evidence>
<evidence type="ECO:0000313" key="13">
    <source>
        <dbReference type="EMBL" id="KAF7490053.1"/>
    </source>
</evidence>
<dbReference type="GO" id="GO:0003700">
    <property type="term" value="F:DNA-binding transcription factor activity"/>
    <property type="evidence" value="ECO:0007669"/>
    <property type="project" value="InterPro"/>
</dbReference>
<feature type="domain" description="CXXC-type" evidence="12">
    <location>
        <begin position="521"/>
        <end position="567"/>
    </location>
</feature>
<accession>A0A834R557</accession>
<feature type="compositionally biased region" description="Basic residues" evidence="10">
    <location>
        <begin position="353"/>
        <end position="363"/>
    </location>
</feature>
<keyword evidence="7" id="KW-0675">Receptor</keyword>
<keyword evidence="1" id="KW-0479">Metal-binding</keyword>
<evidence type="ECO:0000256" key="3">
    <source>
        <dbReference type="ARBA" id="ARBA00022833"/>
    </source>
</evidence>
<dbReference type="SUPFAM" id="SSF57716">
    <property type="entry name" value="Glucocorticoid receptor-like (DNA-binding domain)"/>
    <property type="match status" value="1"/>
</dbReference>
<gene>
    <name evidence="13" type="ORF">SSS_7335</name>
</gene>
<name>A0A834R557_SARSC</name>
<feature type="compositionally biased region" description="Basic and acidic residues" evidence="10">
    <location>
        <begin position="311"/>
        <end position="327"/>
    </location>
</feature>
<dbReference type="EMBL" id="WVUK01000062">
    <property type="protein sequence ID" value="KAF7490053.1"/>
    <property type="molecule type" value="Genomic_DNA"/>
</dbReference>
<evidence type="ECO:0000256" key="5">
    <source>
        <dbReference type="ARBA" id="ARBA00023125"/>
    </source>
</evidence>
<evidence type="ECO:0000256" key="7">
    <source>
        <dbReference type="ARBA" id="ARBA00023170"/>
    </source>
</evidence>
<feature type="compositionally biased region" description="Low complexity" evidence="10">
    <location>
        <begin position="99"/>
        <end position="120"/>
    </location>
</feature>
<dbReference type="AlphaFoldDB" id="A0A834R557"/>
<dbReference type="GO" id="GO:0008270">
    <property type="term" value="F:zinc ion binding"/>
    <property type="evidence" value="ECO:0007669"/>
    <property type="project" value="UniProtKB-KW"/>
</dbReference>
<dbReference type="OrthoDB" id="308383at2759"/>
<feature type="compositionally biased region" description="Basic and acidic residues" evidence="10">
    <location>
        <begin position="22"/>
        <end position="45"/>
    </location>
</feature>
<dbReference type="Proteomes" id="UP000070412">
    <property type="component" value="Unassembled WGS sequence"/>
</dbReference>
<dbReference type="EnsemblMetazoa" id="SSS_7335s_mrna">
    <property type="protein sequence ID" value="KAF7490053.1"/>
    <property type="gene ID" value="SSS_7335"/>
</dbReference>
<evidence type="ECO:0000256" key="10">
    <source>
        <dbReference type="SAM" id="MobiDB-lite"/>
    </source>
</evidence>
<dbReference type="SMART" id="SM00399">
    <property type="entry name" value="ZnF_C4"/>
    <property type="match status" value="1"/>
</dbReference>
<evidence type="ECO:0000256" key="1">
    <source>
        <dbReference type="ARBA" id="ARBA00022723"/>
    </source>
</evidence>
<keyword evidence="2 9" id="KW-0863">Zinc-finger</keyword>
<feature type="region of interest" description="Disordered" evidence="10">
    <location>
        <begin position="311"/>
        <end position="363"/>
    </location>
</feature>
<feature type="compositionally biased region" description="Basic and acidic residues" evidence="10">
    <location>
        <begin position="65"/>
        <end position="88"/>
    </location>
</feature>
<keyword evidence="3" id="KW-0862">Zinc</keyword>
<keyword evidence="15" id="KW-1185">Reference proteome</keyword>
<dbReference type="PROSITE" id="PS51058">
    <property type="entry name" value="ZF_CXXC"/>
    <property type="match status" value="1"/>
</dbReference>
<evidence type="ECO:0000256" key="6">
    <source>
        <dbReference type="ARBA" id="ARBA00023163"/>
    </source>
</evidence>
<feature type="region of interest" description="Disordered" evidence="10">
    <location>
        <begin position="1"/>
        <end position="140"/>
    </location>
</feature>
<keyword evidence="5" id="KW-0238">DNA-binding</keyword>
<keyword evidence="4" id="KW-0805">Transcription regulation</keyword>
<keyword evidence="8" id="KW-0539">Nucleus</keyword>